<proteinExistence type="predicted"/>
<keyword evidence="3" id="KW-1185">Reference proteome</keyword>
<dbReference type="Proteomes" id="UP001519272">
    <property type="component" value="Unassembled WGS sequence"/>
</dbReference>
<feature type="domain" description="Calcineurin-like phosphoesterase" evidence="1">
    <location>
        <begin position="21"/>
        <end position="219"/>
    </location>
</feature>
<comment type="caution">
    <text evidence="2">The sequence shown here is derived from an EMBL/GenBank/DDBJ whole genome shotgun (WGS) entry which is preliminary data.</text>
</comment>
<dbReference type="Pfam" id="PF00149">
    <property type="entry name" value="Metallophos"/>
    <property type="match status" value="1"/>
</dbReference>
<protein>
    <submittedName>
        <fullName evidence="2">3',5'-cyclic AMP phosphodiesterase CpdA</fullName>
    </submittedName>
</protein>
<sequence>MMLQHESEEKKPQLPLLSFQVITDTHLTPSPSHAYNVNFERALQDIYAQAPSSHGIMHVGDITEHGYREEYRELLRIINKYHAYLPNIHYTLGNHDVGVGDFHVSLKQFLSYTHSPAPYYDFWLKGYHFLFLGTEEGLESFCTLSDTQLQWLEEKLQEQGDNDQHCDRHTFIFLHQPLINTVAGSSEDQSFYGVQEDEQLREILSKYPNLILFTGHTHWEMESKNTIYTDLCSPQGPVMLNVASTAYLWNDEHEPIVGSQGYYVEVYEDHIGIKGRDFLRRKWIPSAQFTIEIASGDQFIASYNVL</sequence>
<dbReference type="EMBL" id="JAGGKG010000008">
    <property type="protein sequence ID" value="MBP1905391.1"/>
    <property type="molecule type" value="Genomic_DNA"/>
</dbReference>
<evidence type="ECO:0000259" key="1">
    <source>
        <dbReference type="Pfam" id="PF00149"/>
    </source>
</evidence>
<gene>
    <name evidence="2" type="ORF">J2Z32_002021</name>
</gene>
<name>A0ABS4FS25_9BACL</name>
<organism evidence="2 3">
    <name type="scientific">Paenibacillus turicensis</name>
    <dbReference type="NCBI Taxonomy" id="160487"/>
    <lineage>
        <taxon>Bacteria</taxon>
        <taxon>Bacillati</taxon>
        <taxon>Bacillota</taxon>
        <taxon>Bacilli</taxon>
        <taxon>Bacillales</taxon>
        <taxon>Paenibacillaceae</taxon>
        <taxon>Paenibacillus</taxon>
    </lineage>
</organism>
<evidence type="ECO:0000313" key="3">
    <source>
        <dbReference type="Proteomes" id="UP001519272"/>
    </source>
</evidence>
<reference evidence="2 3" key="1">
    <citation type="submission" date="2021-03" db="EMBL/GenBank/DDBJ databases">
        <title>Genomic Encyclopedia of Type Strains, Phase IV (KMG-IV): sequencing the most valuable type-strain genomes for metagenomic binning, comparative biology and taxonomic classification.</title>
        <authorList>
            <person name="Goeker M."/>
        </authorList>
    </citation>
    <scope>NUCLEOTIDE SEQUENCE [LARGE SCALE GENOMIC DNA]</scope>
    <source>
        <strain evidence="2 3">DSM 14349</strain>
    </source>
</reference>
<evidence type="ECO:0000313" key="2">
    <source>
        <dbReference type="EMBL" id="MBP1905391.1"/>
    </source>
</evidence>
<dbReference type="Gene3D" id="3.60.21.10">
    <property type="match status" value="1"/>
</dbReference>
<dbReference type="PANTHER" id="PTHR43143">
    <property type="entry name" value="METALLOPHOSPHOESTERASE, CALCINEURIN SUPERFAMILY"/>
    <property type="match status" value="1"/>
</dbReference>
<dbReference type="InterPro" id="IPR051918">
    <property type="entry name" value="STPP_CPPED1"/>
</dbReference>
<accession>A0ABS4FS25</accession>
<dbReference type="InterPro" id="IPR004843">
    <property type="entry name" value="Calcineurin-like_PHP"/>
</dbReference>
<dbReference type="PANTHER" id="PTHR43143:SF1">
    <property type="entry name" value="SERINE_THREONINE-PROTEIN PHOSPHATASE CPPED1"/>
    <property type="match status" value="1"/>
</dbReference>
<dbReference type="SUPFAM" id="SSF56300">
    <property type="entry name" value="Metallo-dependent phosphatases"/>
    <property type="match status" value="1"/>
</dbReference>
<dbReference type="InterPro" id="IPR029052">
    <property type="entry name" value="Metallo-depent_PP-like"/>
</dbReference>